<protein>
    <recommendedName>
        <fullName evidence="2">Calmodulin-binding domain-containing protein</fullName>
    </recommendedName>
</protein>
<keyword evidence="4" id="KW-1185">Reference proteome</keyword>
<gene>
    <name evidence="3" type="ORF">COCNU_13G005940</name>
</gene>
<dbReference type="Proteomes" id="UP000797356">
    <property type="component" value="Chromosome 13"/>
</dbReference>
<reference evidence="3" key="1">
    <citation type="journal article" date="2017" name="Gigascience">
        <title>The genome draft of coconut (Cocos nucifera).</title>
        <authorList>
            <person name="Xiao Y."/>
            <person name="Xu P."/>
            <person name="Fan H."/>
            <person name="Baudouin L."/>
            <person name="Xia W."/>
            <person name="Bocs S."/>
            <person name="Xu J."/>
            <person name="Li Q."/>
            <person name="Guo A."/>
            <person name="Zhou L."/>
            <person name="Li J."/>
            <person name="Wu Y."/>
            <person name="Ma Z."/>
            <person name="Armero A."/>
            <person name="Issali A.E."/>
            <person name="Liu N."/>
            <person name="Peng M."/>
            <person name="Yang Y."/>
        </authorList>
    </citation>
    <scope>NUCLEOTIDE SEQUENCE</scope>
    <source>
        <tissue evidence="3">Spear leaf of Hainan Tall coconut</tissue>
    </source>
</reference>
<dbReference type="PANTHER" id="PTHR33349">
    <property type="entry name" value="EMB|CAB62594.1"/>
    <property type="match status" value="1"/>
</dbReference>
<reference evidence="3" key="2">
    <citation type="submission" date="2019-07" db="EMBL/GenBank/DDBJ databases">
        <authorList>
            <person name="Yang Y."/>
            <person name="Bocs S."/>
            <person name="Baudouin L."/>
        </authorList>
    </citation>
    <scope>NUCLEOTIDE SEQUENCE</scope>
    <source>
        <tissue evidence="3">Spear leaf of Hainan Tall coconut</tissue>
    </source>
</reference>
<evidence type="ECO:0000313" key="3">
    <source>
        <dbReference type="EMBL" id="KAG1366804.1"/>
    </source>
</evidence>
<sequence>MDEEAKERGAILVTPEVIKPIGGVRRNSTGKTSPPGLPSFSNSDQKPLPRYLQTSIKSCHDFCKYGKKHDFEGKEKLHRSRNNLVTVEEQNEAKALDFGERSKKPISKVKSSSMQRIAFSDEPKAIKQEGLSTTKGPGLLDNPVDRELQTLSPGQKNVVSSKQAILPSSPENEHIKLKSISTVGRKERQIIKQKTPLQLKTFLNKPKDFKQKDLYHANKVDACGKPGTVKERTVLPSKKGIASVKPKLLRQISVKKTMTAANPMIIKQKVSVPPKSIGISAKPEVSLKAKKTPEVKSTSALTRPARLASRKNQEDKISMSLRMTKVGERKVLKPSTASLPTKSSADGVSTLKPRKYGNAKLKDSVKRQGNVEKAAYDIGEQFEKSEHDIDRNEEKIFYVVEPKEENVDLDSTQQISDGHQTLESMLHDEEEAEEPGISNSSESLFDVVGTKSKSSNGFSKGEDRRRPRRTATVHPEDGNQPYKLKFRRGRVIEPQAESNGPRRLIFRRGRVVGENPNGNRVVGRRSFKRRNGMDVLKDPNADALGAVLRHQDTEGKKETQSLFNNVIEETASKLVETRKRKVKALVGAFETVVSLQDSKPASTEW</sequence>
<evidence type="ECO:0000313" key="4">
    <source>
        <dbReference type="Proteomes" id="UP000797356"/>
    </source>
</evidence>
<feature type="domain" description="Calmodulin-binding" evidence="2">
    <location>
        <begin position="480"/>
        <end position="594"/>
    </location>
</feature>
<dbReference type="EMBL" id="CM017884">
    <property type="protein sequence ID" value="KAG1366804.1"/>
    <property type="molecule type" value="Genomic_DNA"/>
</dbReference>
<evidence type="ECO:0000259" key="2">
    <source>
        <dbReference type="SMART" id="SM01054"/>
    </source>
</evidence>
<dbReference type="AlphaFoldDB" id="A0A8K0IUS7"/>
<feature type="region of interest" description="Disordered" evidence="1">
    <location>
        <begin position="449"/>
        <end position="481"/>
    </location>
</feature>
<proteinExistence type="predicted"/>
<dbReference type="GO" id="GO:0005516">
    <property type="term" value="F:calmodulin binding"/>
    <property type="evidence" value="ECO:0007669"/>
    <property type="project" value="InterPro"/>
</dbReference>
<organism evidence="3 4">
    <name type="scientific">Cocos nucifera</name>
    <name type="common">Coconut palm</name>
    <dbReference type="NCBI Taxonomy" id="13894"/>
    <lineage>
        <taxon>Eukaryota</taxon>
        <taxon>Viridiplantae</taxon>
        <taxon>Streptophyta</taxon>
        <taxon>Embryophyta</taxon>
        <taxon>Tracheophyta</taxon>
        <taxon>Spermatophyta</taxon>
        <taxon>Magnoliopsida</taxon>
        <taxon>Liliopsida</taxon>
        <taxon>Arecaceae</taxon>
        <taxon>Arecoideae</taxon>
        <taxon>Cocoseae</taxon>
        <taxon>Attaleinae</taxon>
        <taxon>Cocos</taxon>
    </lineage>
</organism>
<accession>A0A8K0IUS7</accession>
<dbReference type="SMART" id="SM01054">
    <property type="entry name" value="CaM_binding"/>
    <property type="match status" value="1"/>
</dbReference>
<dbReference type="Pfam" id="PF07839">
    <property type="entry name" value="CaM_binding"/>
    <property type="match status" value="1"/>
</dbReference>
<dbReference type="PANTHER" id="PTHR33349:SF41">
    <property type="entry name" value="EMB|CAB62594.1"/>
    <property type="match status" value="1"/>
</dbReference>
<evidence type="ECO:0000256" key="1">
    <source>
        <dbReference type="SAM" id="MobiDB-lite"/>
    </source>
</evidence>
<dbReference type="InterPro" id="IPR012417">
    <property type="entry name" value="CaM-bd_dom_pln"/>
</dbReference>
<comment type="caution">
    <text evidence="3">The sequence shown here is derived from an EMBL/GenBank/DDBJ whole genome shotgun (WGS) entry which is preliminary data.</text>
</comment>
<name>A0A8K0IUS7_COCNU</name>
<feature type="region of interest" description="Disordered" evidence="1">
    <location>
        <begin position="21"/>
        <end position="49"/>
    </location>
</feature>
<dbReference type="OrthoDB" id="766386at2759"/>